<protein>
    <submittedName>
        <fullName evidence="2">Uncharacterized protein</fullName>
    </submittedName>
</protein>
<keyword evidence="3" id="KW-1185">Reference proteome</keyword>
<proteinExistence type="predicted"/>
<sequence>MAPWGNTWGGAGDWGKGGWAEGARGQGKGSGCTWGKSKGKGKGCKSKFQDDGDMLEQNTADQTGRIWRRYQLPRALPRASVDPESGPCFVAENKKQRKSDMKMLDDENLLKLLTPSNAHLLRRVGTGLSETAGNIEALIKALATINSFGKAKFTAEDYSKAFDTVATFIKENEEALEKGSIAGMVMHGRGYLGACALRQLIVCVKHPEW</sequence>
<feature type="compositionally biased region" description="Gly residues" evidence="1">
    <location>
        <begin position="7"/>
        <end position="32"/>
    </location>
</feature>
<evidence type="ECO:0000256" key="1">
    <source>
        <dbReference type="SAM" id="MobiDB-lite"/>
    </source>
</evidence>
<feature type="region of interest" description="Disordered" evidence="1">
    <location>
        <begin position="1"/>
        <end position="46"/>
    </location>
</feature>
<reference evidence="2" key="1">
    <citation type="submission" date="2023-10" db="EMBL/GenBank/DDBJ databases">
        <authorList>
            <person name="Chen Y."/>
            <person name="Shah S."/>
            <person name="Dougan E. K."/>
            <person name="Thang M."/>
            <person name="Chan C."/>
        </authorList>
    </citation>
    <scope>NUCLEOTIDE SEQUENCE [LARGE SCALE GENOMIC DNA]</scope>
</reference>
<evidence type="ECO:0000313" key="3">
    <source>
        <dbReference type="Proteomes" id="UP001189429"/>
    </source>
</evidence>
<comment type="caution">
    <text evidence="2">The sequence shown here is derived from an EMBL/GenBank/DDBJ whole genome shotgun (WGS) entry which is preliminary data.</text>
</comment>
<organism evidence="2 3">
    <name type="scientific">Prorocentrum cordatum</name>
    <dbReference type="NCBI Taxonomy" id="2364126"/>
    <lineage>
        <taxon>Eukaryota</taxon>
        <taxon>Sar</taxon>
        <taxon>Alveolata</taxon>
        <taxon>Dinophyceae</taxon>
        <taxon>Prorocentrales</taxon>
        <taxon>Prorocentraceae</taxon>
        <taxon>Prorocentrum</taxon>
    </lineage>
</organism>
<dbReference type="Proteomes" id="UP001189429">
    <property type="component" value="Unassembled WGS sequence"/>
</dbReference>
<accession>A0ABN9WE02</accession>
<evidence type="ECO:0000313" key="2">
    <source>
        <dbReference type="EMBL" id="CAK0883131.1"/>
    </source>
</evidence>
<name>A0ABN9WE02_9DINO</name>
<gene>
    <name evidence="2" type="ORF">PCOR1329_LOCUS65410</name>
</gene>
<dbReference type="EMBL" id="CAUYUJ010018379">
    <property type="protein sequence ID" value="CAK0883131.1"/>
    <property type="molecule type" value="Genomic_DNA"/>
</dbReference>